<evidence type="ECO:0000313" key="3">
    <source>
        <dbReference type="Proteomes" id="UP000297245"/>
    </source>
</evidence>
<dbReference type="GO" id="GO:0050660">
    <property type="term" value="F:flavin adenine dinucleotide binding"/>
    <property type="evidence" value="ECO:0007669"/>
    <property type="project" value="InterPro"/>
</dbReference>
<dbReference type="AlphaFoldDB" id="A0A4S8LDQ7"/>
<dbReference type="Gene3D" id="3.30.465.10">
    <property type="match status" value="1"/>
</dbReference>
<evidence type="ECO:0000259" key="1">
    <source>
        <dbReference type="Pfam" id="PF08031"/>
    </source>
</evidence>
<dbReference type="InterPro" id="IPR016169">
    <property type="entry name" value="FAD-bd_PCMH_sub2"/>
</dbReference>
<proteinExistence type="predicted"/>
<organism evidence="2 3">
    <name type="scientific">Dendrothele bispora (strain CBS 962.96)</name>
    <dbReference type="NCBI Taxonomy" id="1314807"/>
    <lineage>
        <taxon>Eukaryota</taxon>
        <taxon>Fungi</taxon>
        <taxon>Dikarya</taxon>
        <taxon>Basidiomycota</taxon>
        <taxon>Agaricomycotina</taxon>
        <taxon>Agaricomycetes</taxon>
        <taxon>Agaricomycetidae</taxon>
        <taxon>Agaricales</taxon>
        <taxon>Agaricales incertae sedis</taxon>
        <taxon>Dendrothele</taxon>
    </lineage>
</organism>
<keyword evidence="3" id="KW-1185">Reference proteome</keyword>
<name>A0A4S8LDQ7_DENBC</name>
<dbReference type="OrthoDB" id="2151789at2759"/>
<dbReference type="Proteomes" id="UP000297245">
    <property type="component" value="Unassembled WGS sequence"/>
</dbReference>
<protein>
    <recommendedName>
        <fullName evidence="1">Berberine/berberine-like domain-containing protein</fullName>
    </recommendedName>
</protein>
<dbReference type="Gene3D" id="3.40.462.20">
    <property type="match status" value="1"/>
</dbReference>
<reference evidence="2 3" key="1">
    <citation type="journal article" date="2019" name="Nat. Ecol. Evol.">
        <title>Megaphylogeny resolves global patterns of mushroom evolution.</title>
        <authorList>
            <person name="Varga T."/>
            <person name="Krizsan K."/>
            <person name="Foldi C."/>
            <person name="Dima B."/>
            <person name="Sanchez-Garcia M."/>
            <person name="Sanchez-Ramirez S."/>
            <person name="Szollosi G.J."/>
            <person name="Szarkandi J.G."/>
            <person name="Papp V."/>
            <person name="Albert L."/>
            <person name="Andreopoulos W."/>
            <person name="Angelini C."/>
            <person name="Antonin V."/>
            <person name="Barry K.W."/>
            <person name="Bougher N.L."/>
            <person name="Buchanan P."/>
            <person name="Buyck B."/>
            <person name="Bense V."/>
            <person name="Catcheside P."/>
            <person name="Chovatia M."/>
            <person name="Cooper J."/>
            <person name="Damon W."/>
            <person name="Desjardin D."/>
            <person name="Finy P."/>
            <person name="Geml J."/>
            <person name="Haridas S."/>
            <person name="Hughes K."/>
            <person name="Justo A."/>
            <person name="Karasinski D."/>
            <person name="Kautmanova I."/>
            <person name="Kiss B."/>
            <person name="Kocsube S."/>
            <person name="Kotiranta H."/>
            <person name="LaButti K.M."/>
            <person name="Lechner B.E."/>
            <person name="Liimatainen K."/>
            <person name="Lipzen A."/>
            <person name="Lukacs Z."/>
            <person name="Mihaltcheva S."/>
            <person name="Morgado L.N."/>
            <person name="Niskanen T."/>
            <person name="Noordeloos M.E."/>
            <person name="Ohm R.A."/>
            <person name="Ortiz-Santana B."/>
            <person name="Ovrebo C."/>
            <person name="Racz N."/>
            <person name="Riley R."/>
            <person name="Savchenko A."/>
            <person name="Shiryaev A."/>
            <person name="Soop K."/>
            <person name="Spirin V."/>
            <person name="Szebenyi C."/>
            <person name="Tomsovsky M."/>
            <person name="Tulloss R.E."/>
            <person name="Uehling J."/>
            <person name="Grigoriev I.V."/>
            <person name="Vagvolgyi C."/>
            <person name="Papp T."/>
            <person name="Martin F.M."/>
            <person name="Miettinen O."/>
            <person name="Hibbett D.S."/>
            <person name="Nagy L.G."/>
        </authorList>
    </citation>
    <scope>NUCLEOTIDE SEQUENCE [LARGE SCALE GENOMIC DNA]</scope>
    <source>
        <strain evidence="2 3">CBS 962.96</strain>
    </source>
</reference>
<dbReference type="Pfam" id="PF08031">
    <property type="entry name" value="BBE"/>
    <property type="match status" value="1"/>
</dbReference>
<feature type="domain" description="Berberine/berberine-like" evidence="1">
    <location>
        <begin position="107"/>
        <end position="133"/>
    </location>
</feature>
<evidence type="ECO:0000313" key="2">
    <source>
        <dbReference type="EMBL" id="THU86891.1"/>
    </source>
</evidence>
<accession>A0A4S8LDQ7</accession>
<dbReference type="EMBL" id="ML179474">
    <property type="protein sequence ID" value="THU86891.1"/>
    <property type="molecule type" value="Genomic_DNA"/>
</dbReference>
<dbReference type="GO" id="GO:0016491">
    <property type="term" value="F:oxidoreductase activity"/>
    <property type="evidence" value="ECO:0007669"/>
    <property type="project" value="InterPro"/>
</dbReference>
<dbReference type="InterPro" id="IPR012951">
    <property type="entry name" value="BBE"/>
</dbReference>
<gene>
    <name evidence="2" type="ORF">K435DRAFT_682719</name>
</gene>
<sequence length="143" mass="16264">MASEAIEEQVDLLYKHAVADNKEMNNVLFSIEPFNMPFAHSTDSAYPHPSNRQVTPSTPTLFYVNPEDDTYFENALRRLVNAVQTVAVNEGESSWDNLYCPNYALADTPLVQMYGSNVDRLRKIRERVDPDNIMLLTGGFKFV</sequence>